<accession>A0A0M1P3N5</accession>
<evidence type="ECO:0000313" key="2">
    <source>
        <dbReference type="Proteomes" id="UP000036932"/>
    </source>
</evidence>
<evidence type="ECO:0000313" key="1">
    <source>
        <dbReference type="EMBL" id="KOR88905.1"/>
    </source>
</evidence>
<sequence length="221" mass="25277">MLAVSAYIFISHFFLIFLYLSPANPVKAAMNPVIHQYTQDLWAQNWSLFAPEPLHNNTALLVKCKDDASKESQWYNINAGMLDSLHNEPLGPFVRLSRMHLTAIRYYQGFSDPTSELFRQKICGSDPDNTVCKRDDASSKTTKQMGTKMLKRLGSVACTQLTKSNKLQDVKFRVLFASVKPYSERMNQQWKPEISGFETEWLKFEQVAPLPFKLTSEEPAT</sequence>
<proteinExistence type="predicted"/>
<dbReference type="AlphaFoldDB" id="A0A0M1P3N5"/>
<name>A0A0M1P3N5_9BACL</name>
<dbReference type="Proteomes" id="UP000036932">
    <property type="component" value="Unassembled WGS sequence"/>
</dbReference>
<protein>
    <submittedName>
        <fullName evidence="1">Uncharacterized protein</fullName>
    </submittedName>
</protein>
<dbReference type="Pfam" id="PF19136">
    <property type="entry name" value="DUF5819"/>
    <property type="match status" value="1"/>
</dbReference>
<comment type="caution">
    <text evidence="1">The sequence shown here is derived from an EMBL/GenBank/DDBJ whole genome shotgun (WGS) entry which is preliminary data.</text>
</comment>
<keyword evidence="2" id="KW-1185">Reference proteome</keyword>
<reference evidence="2" key="1">
    <citation type="submission" date="2015-08" db="EMBL/GenBank/DDBJ databases">
        <title>Genome sequencing project for genomic taxonomy and phylogenomics of Bacillus-like bacteria.</title>
        <authorList>
            <person name="Liu B."/>
            <person name="Wang J."/>
            <person name="Zhu Y."/>
            <person name="Liu G."/>
            <person name="Chen Q."/>
            <person name="Chen Z."/>
            <person name="Lan J."/>
            <person name="Che J."/>
            <person name="Ge C."/>
            <person name="Shi H."/>
            <person name="Pan Z."/>
            <person name="Liu X."/>
        </authorList>
    </citation>
    <scope>NUCLEOTIDE SEQUENCE [LARGE SCALE GENOMIC DNA]</scope>
    <source>
        <strain evidence="2">FJAT-22460</strain>
    </source>
</reference>
<dbReference type="PATRIC" id="fig|1705565.3.peg.3273"/>
<dbReference type="EMBL" id="LIUT01000001">
    <property type="protein sequence ID" value="KOR88905.1"/>
    <property type="molecule type" value="Genomic_DNA"/>
</dbReference>
<organism evidence="1 2">
    <name type="scientific">Paenibacillus solani</name>
    <dbReference type="NCBI Taxonomy" id="1705565"/>
    <lineage>
        <taxon>Bacteria</taxon>
        <taxon>Bacillati</taxon>
        <taxon>Bacillota</taxon>
        <taxon>Bacilli</taxon>
        <taxon>Bacillales</taxon>
        <taxon>Paenibacillaceae</taxon>
        <taxon>Paenibacillus</taxon>
    </lineage>
</organism>
<dbReference type="InterPro" id="IPR043857">
    <property type="entry name" value="DUF5819"/>
</dbReference>
<gene>
    <name evidence="1" type="ORF">AM231_06820</name>
</gene>